<dbReference type="RefSeq" id="WP_219203292.1">
    <property type="nucleotide sequence ID" value="NZ_JAHWQX010000004.1"/>
</dbReference>
<dbReference type="NCBIfam" id="TIGR00787">
    <property type="entry name" value="dctP"/>
    <property type="match status" value="1"/>
</dbReference>
<protein>
    <submittedName>
        <fullName evidence="2">TRAP transporter substrate-binding protein</fullName>
    </submittedName>
</protein>
<dbReference type="InterPro" id="IPR004682">
    <property type="entry name" value="TRAP_DctP"/>
</dbReference>
<evidence type="ECO:0000313" key="3">
    <source>
        <dbReference type="Proteomes" id="UP001430804"/>
    </source>
</evidence>
<dbReference type="Pfam" id="PF03480">
    <property type="entry name" value="DctP"/>
    <property type="match status" value="1"/>
</dbReference>
<dbReference type="PANTHER" id="PTHR33376:SF7">
    <property type="entry name" value="C4-DICARBOXYLATE-BINDING PROTEIN DCTB"/>
    <property type="match status" value="1"/>
</dbReference>
<dbReference type="CDD" id="cd13603">
    <property type="entry name" value="PBP2_TRAP_Siap_TeaA_like"/>
    <property type="match status" value="1"/>
</dbReference>
<reference evidence="2" key="1">
    <citation type="submission" date="2021-07" db="EMBL/GenBank/DDBJ databases">
        <title>Pseudohoeflea marina sp. nov. a polyhydroxyalcanoate-producing bacterium.</title>
        <authorList>
            <person name="Zheng W."/>
            <person name="Yu S."/>
            <person name="Huang Y."/>
        </authorList>
    </citation>
    <scope>NUCLEOTIDE SEQUENCE</scope>
    <source>
        <strain evidence="2">DP4N28-3</strain>
    </source>
</reference>
<dbReference type="PIRSF" id="PIRSF006470">
    <property type="entry name" value="DctB"/>
    <property type="match status" value="1"/>
</dbReference>
<keyword evidence="1" id="KW-0732">Signal</keyword>
<organism evidence="2 3">
    <name type="scientific">Pseudohoeflea coraliihabitans</name>
    <dbReference type="NCBI Taxonomy" id="2860393"/>
    <lineage>
        <taxon>Bacteria</taxon>
        <taxon>Pseudomonadati</taxon>
        <taxon>Pseudomonadota</taxon>
        <taxon>Alphaproteobacteria</taxon>
        <taxon>Hyphomicrobiales</taxon>
        <taxon>Rhizobiaceae</taxon>
        <taxon>Pseudohoeflea</taxon>
    </lineage>
</organism>
<feature type="signal peptide" evidence="1">
    <location>
        <begin position="1"/>
        <end position="21"/>
    </location>
</feature>
<dbReference type="InterPro" id="IPR018389">
    <property type="entry name" value="DctP_fam"/>
</dbReference>
<dbReference type="PANTHER" id="PTHR33376">
    <property type="match status" value="1"/>
</dbReference>
<evidence type="ECO:0000313" key="2">
    <source>
        <dbReference type="EMBL" id="MBW3099001.1"/>
    </source>
</evidence>
<name>A0ABS6WSS9_9HYPH</name>
<dbReference type="EMBL" id="JAHWQX010000004">
    <property type="protein sequence ID" value="MBW3099001.1"/>
    <property type="molecule type" value="Genomic_DNA"/>
</dbReference>
<dbReference type="Proteomes" id="UP001430804">
    <property type="component" value="Unassembled WGS sequence"/>
</dbReference>
<sequence>MRKLSVLAGIALLALPSLASAQEVTLKMGHAAASTHVFHAGLEIFAAKVAEKTNGNVKIEVFGDRQLGDDKQLLEGIQIGLIDGALVSSATLPLVLGAAPFDALQQPFTVSSYEQLSTVLTSDLGDELLGTLDEKNIKGLGFVEAGLRHFLAKDTTVTSLADFEGLKTRIVPIPLHKAIWETIGVNPIGMAYGEVYSALETGTIDAVEINVSSIKSESLYNAAKQVTLTGHYFWPGVIMMSGAVWDKLSDEDKAAVEAAGKEATAEAYALAASQEADTIAFLEENGVTINRLGDLDDLKALTAPVVTTWKEKDPMIAKFDEAFAQGR</sequence>
<comment type="caution">
    <text evidence="2">The sequence shown here is derived from an EMBL/GenBank/DDBJ whole genome shotgun (WGS) entry which is preliminary data.</text>
</comment>
<keyword evidence="3" id="KW-1185">Reference proteome</keyword>
<evidence type="ECO:0000256" key="1">
    <source>
        <dbReference type="SAM" id="SignalP"/>
    </source>
</evidence>
<dbReference type="NCBIfam" id="NF037995">
    <property type="entry name" value="TRAP_S1"/>
    <property type="match status" value="1"/>
</dbReference>
<feature type="chain" id="PRO_5045324765" evidence="1">
    <location>
        <begin position="22"/>
        <end position="327"/>
    </location>
</feature>
<accession>A0ABS6WSS9</accession>
<proteinExistence type="predicted"/>
<gene>
    <name evidence="2" type="ORF">KY465_17115</name>
</gene>